<keyword evidence="3" id="KW-1185">Reference proteome</keyword>
<evidence type="ECO:0000256" key="1">
    <source>
        <dbReference type="SAM" id="MobiDB-lite"/>
    </source>
</evidence>
<gene>
    <name evidence="2" type="ORF">FGF04_22710</name>
</gene>
<sequence length="213" mass="22505">MPDEPPHREVVAALGEDEGDAHDEVVVQQAHDPGDPARVDVVAAAGRERGREPVDDLGRAARFEAPGERGGQPWPQGLLRDARGDPGGQQPRHAGDAVVQPAVVVEERGDGPLAEEAHVVGGQLFEEGQPPRLDVQQPGELQRLGPAPQNITVRTVTVRAVTLRGALVRAAAIRAVTLRDAVTRSALVQDALLRTAAVRAVTLRDALVRGAVV</sequence>
<name>A0A5B0AQX3_9ACTN</name>
<feature type="compositionally biased region" description="Basic and acidic residues" evidence="1">
    <location>
        <begin position="46"/>
        <end position="67"/>
    </location>
</feature>
<reference evidence="2 3" key="1">
    <citation type="submission" date="2019-05" db="EMBL/GenBank/DDBJ databases">
        <authorList>
            <person name="Hariharan J."/>
            <person name="Choudoir M.J."/>
            <person name="Diebold P."/>
            <person name="Panke-Buisse K."/>
            <person name="Buckley D.H."/>
        </authorList>
    </citation>
    <scope>NUCLEOTIDE SEQUENCE [LARGE SCALE GENOMIC DNA]</scope>
    <source>
        <strain evidence="2 3">SUN51</strain>
    </source>
</reference>
<dbReference type="AlphaFoldDB" id="A0A5B0AQX3"/>
<dbReference type="Proteomes" id="UP000324965">
    <property type="component" value="Unassembled WGS sequence"/>
</dbReference>
<proteinExistence type="predicted"/>
<dbReference type="EMBL" id="VDFC01000046">
    <property type="protein sequence ID" value="KAA0931706.1"/>
    <property type="molecule type" value="Genomic_DNA"/>
</dbReference>
<comment type="caution">
    <text evidence="2">The sequence shown here is derived from an EMBL/GenBank/DDBJ whole genome shotgun (WGS) entry which is preliminary data.</text>
</comment>
<feature type="region of interest" description="Disordered" evidence="1">
    <location>
        <begin position="46"/>
        <end position="96"/>
    </location>
</feature>
<evidence type="ECO:0000313" key="2">
    <source>
        <dbReference type="EMBL" id="KAA0931706.1"/>
    </source>
</evidence>
<evidence type="ECO:0008006" key="4">
    <source>
        <dbReference type="Google" id="ProtNLM"/>
    </source>
</evidence>
<evidence type="ECO:0000313" key="3">
    <source>
        <dbReference type="Proteomes" id="UP000324965"/>
    </source>
</evidence>
<accession>A0A5B0AQX3</accession>
<protein>
    <recommendedName>
        <fullName evidence="4">Pentapeptide repeat-containing protein</fullName>
    </recommendedName>
</protein>
<organism evidence="2 3">
    <name type="scientific">Streptomyces apricus</name>
    <dbReference type="NCBI Taxonomy" id="1828112"/>
    <lineage>
        <taxon>Bacteria</taxon>
        <taxon>Bacillati</taxon>
        <taxon>Actinomycetota</taxon>
        <taxon>Actinomycetes</taxon>
        <taxon>Kitasatosporales</taxon>
        <taxon>Streptomycetaceae</taxon>
        <taxon>Streptomyces</taxon>
    </lineage>
</organism>